<proteinExistence type="predicted"/>
<evidence type="ECO:0000313" key="9">
    <source>
        <dbReference type="Proteomes" id="UP000323410"/>
    </source>
</evidence>
<name>A0A5D0XVJ0_9MICC</name>
<comment type="cofactor">
    <cofactor evidence="1">
        <name>Mn(2+)</name>
        <dbReference type="ChEBI" id="CHEBI:29035"/>
    </cofactor>
</comment>
<keyword evidence="9" id="KW-1185">Reference proteome</keyword>
<dbReference type="RefSeq" id="WP_148599553.1">
    <property type="nucleotide sequence ID" value="NZ_VSLD01000001.1"/>
</dbReference>
<reference evidence="8 9" key="1">
    <citation type="submission" date="2019-08" db="EMBL/GenBank/DDBJ databases">
        <title>Genone of Arthrobacter echini P9.</title>
        <authorList>
            <person name="Bowman J.P."/>
        </authorList>
    </citation>
    <scope>NUCLEOTIDE SEQUENCE [LARGE SCALE GENOMIC DNA]</scope>
    <source>
        <strain evidence="8 9">P9</strain>
    </source>
</reference>
<organism evidence="8 9">
    <name type="scientific">Arthrobacter echini</name>
    <dbReference type="NCBI Taxonomy" id="1529066"/>
    <lineage>
        <taxon>Bacteria</taxon>
        <taxon>Bacillati</taxon>
        <taxon>Actinomycetota</taxon>
        <taxon>Actinomycetes</taxon>
        <taxon>Micrococcales</taxon>
        <taxon>Micrococcaceae</taxon>
        <taxon>Arthrobacter</taxon>
    </lineage>
</organism>
<evidence type="ECO:0000256" key="5">
    <source>
        <dbReference type="ARBA" id="ARBA00022842"/>
    </source>
</evidence>
<dbReference type="SUPFAM" id="SSF55811">
    <property type="entry name" value="Nudix"/>
    <property type="match status" value="1"/>
</dbReference>
<evidence type="ECO:0000256" key="6">
    <source>
        <dbReference type="ARBA" id="ARBA00023211"/>
    </source>
</evidence>
<keyword evidence="6" id="KW-0464">Manganese</keyword>
<evidence type="ECO:0000259" key="7">
    <source>
        <dbReference type="PROSITE" id="PS51462"/>
    </source>
</evidence>
<evidence type="ECO:0000256" key="4">
    <source>
        <dbReference type="ARBA" id="ARBA00022801"/>
    </source>
</evidence>
<evidence type="ECO:0000256" key="3">
    <source>
        <dbReference type="ARBA" id="ARBA00022723"/>
    </source>
</evidence>
<dbReference type="CDD" id="cd18870">
    <property type="entry name" value="NUDIX_AcylCoAdiphos_Nudt19"/>
    <property type="match status" value="1"/>
</dbReference>
<dbReference type="InterPro" id="IPR039121">
    <property type="entry name" value="NUDT19"/>
</dbReference>
<keyword evidence="5" id="KW-0460">Magnesium</keyword>
<evidence type="ECO:0000256" key="1">
    <source>
        <dbReference type="ARBA" id="ARBA00001936"/>
    </source>
</evidence>
<dbReference type="GO" id="GO:0046872">
    <property type="term" value="F:metal ion binding"/>
    <property type="evidence" value="ECO:0007669"/>
    <property type="project" value="UniProtKB-KW"/>
</dbReference>
<feature type="domain" description="Nudix hydrolase" evidence="7">
    <location>
        <begin position="32"/>
        <end position="197"/>
    </location>
</feature>
<dbReference type="Proteomes" id="UP000323410">
    <property type="component" value="Unassembled WGS sequence"/>
</dbReference>
<evidence type="ECO:0000256" key="2">
    <source>
        <dbReference type="ARBA" id="ARBA00001946"/>
    </source>
</evidence>
<dbReference type="PANTHER" id="PTHR12318:SF0">
    <property type="entry name" value="ACYL-COENZYME A DIPHOSPHATASE NUDT19"/>
    <property type="match status" value="1"/>
</dbReference>
<sequence>MDRLCTRLFPIPPDQRSAAQSWIEHGERSPLEARPASSVVLLRDTATGTETFLTCRRGQSPLGVIGFPGGSIEESDDDELPWYGPPPSAWAKMLGIDDHQLARRHVLCAIRELFEETGVLLAGPDASSLVEGTQAKEWMKAREALNEGECTFADILRRRGLGVRTDLIKPLSHWLTPDFAHRRFDTHYFAAAQPVNQEPSILGSKGIWGQWRWAAREIDDRDTTALGDTVAEPNTRGRTLSDLAVPAVEIILEKIGSSRGCIAYLSHKRPVKVYHPELAEQDGMLMLQVECPKLTEGGSVQRGR</sequence>
<keyword evidence="3" id="KW-0479">Metal-binding</keyword>
<dbReference type="GO" id="GO:0016818">
    <property type="term" value="F:hydrolase activity, acting on acid anhydrides, in phosphorus-containing anhydrides"/>
    <property type="evidence" value="ECO:0007669"/>
    <property type="project" value="InterPro"/>
</dbReference>
<gene>
    <name evidence="8" type="ORF">FQ377_01950</name>
</gene>
<evidence type="ECO:0000313" key="8">
    <source>
        <dbReference type="EMBL" id="TYD00247.1"/>
    </source>
</evidence>
<dbReference type="PROSITE" id="PS51462">
    <property type="entry name" value="NUDIX"/>
    <property type="match status" value="1"/>
</dbReference>
<comment type="cofactor">
    <cofactor evidence="2">
        <name>Mg(2+)</name>
        <dbReference type="ChEBI" id="CHEBI:18420"/>
    </cofactor>
</comment>
<keyword evidence="4 8" id="KW-0378">Hydrolase</keyword>
<dbReference type="InterPro" id="IPR000086">
    <property type="entry name" value="NUDIX_hydrolase_dom"/>
</dbReference>
<dbReference type="PANTHER" id="PTHR12318">
    <property type="entry name" value="TESTOSTERONE-REGULATED PROTEIN RP2"/>
    <property type="match status" value="1"/>
</dbReference>
<dbReference type="Gene3D" id="3.90.79.10">
    <property type="entry name" value="Nucleoside Triphosphate Pyrophosphohydrolase"/>
    <property type="match status" value="1"/>
</dbReference>
<dbReference type="OrthoDB" id="7183442at2"/>
<comment type="caution">
    <text evidence="8">The sequence shown here is derived from an EMBL/GenBank/DDBJ whole genome shotgun (WGS) entry which is preliminary data.</text>
</comment>
<dbReference type="AlphaFoldDB" id="A0A5D0XVJ0"/>
<protein>
    <submittedName>
        <fullName evidence="8">NUDIX hydrolase</fullName>
    </submittedName>
</protein>
<dbReference type="EMBL" id="VSLD01000001">
    <property type="protein sequence ID" value="TYD00247.1"/>
    <property type="molecule type" value="Genomic_DNA"/>
</dbReference>
<accession>A0A5D0XVJ0</accession>
<dbReference type="InterPro" id="IPR015797">
    <property type="entry name" value="NUDIX_hydrolase-like_dom_sf"/>
</dbReference>